<keyword evidence="9" id="KW-1185">Reference proteome</keyword>
<feature type="region of interest" description="Disordered" evidence="6">
    <location>
        <begin position="367"/>
        <end position="392"/>
    </location>
</feature>
<evidence type="ECO:0000313" key="9">
    <source>
        <dbReference type="Proteomes" id="UP001175000"/>
    </source>
</evidence>
<dbReference type="GO" id="GO:0005634">
    <property type="term" value="C:nucleus"/>
    <property type="evidence" value="ECO:0007669"/>
    <property type="project" value="UniProtKB-SubCell"/>
</dbReference>
<dbReference type="PANTHER" id="PTHR33572">
    <property type="entry name" value="SPORE DEVELOPMENT REGULATOR VOSA"/>
    <property type="match status" value="1"/>
</dbReference>
<dbReference type="InterPro" id="IPR021740">
    <property type="entry name" value="Velvet"/>
</dbReference>
<feature type="compositionally biased region" description="Basic and acidic residues" evidence="6">
    <location>
        <begin position="293"/>
        <end position="304"/>
    </location>
</feature>
<dbReference type="EMBL" id="JAULSU010000005">
    <property type="protein sequence ID" value="KAK0617302.1"/>
    <property type="molecule type" value="Genomic_DNA"/>
</dbReference>
<proteinExistence type="predicted"/>
<evidence type="ECO:0000256" key="2">
    <source>
        <dbReference type="ARBA" id="ARBA00022969"/>
    </source>
</evidence>
<evidence type="ECO:0000256" key="6">
    <source>
        <dbReference type="SAM" id="MobiDB-lite"/>
    </source>
</evidence>
<evidence type="ECO:0000313" key="8">
    <source>
        <dbReference type="EMBL" id="KAK0617302.1"/>
    </source>
</evidence>
<keyword evidence="3" id="KW-0805">Transcription regulation</keyword>
<evidence type="ECO:0000256" key="1">
    <source>
        <dbReference type="ARBA" id="ARBA00004123"/>
    </source>
</evidence>
<feature type="compositionally biased region" description="Basic residues" evidence="6">
    <location>
        <begin position="194"/>
        <end position="204"/>
    </location>
</feature>
<keyword evidence="5" id="KW-0539">Nucleus</keyword>
<dbReference type="PROSITE" id="PS51821">
    <property type="entry name" value="VELVET"/>
    <property type="match status" value="1"/>
</dbReference>
<feature type="compositionally biased region" description="Polar residues" evidence="6">
    <location>
        <begin position="369"/>
        <end position="389"/>
    </location>
</feature>
<name>A0AA40BXL4_9PEZI</name>
<dbReference type="Proteomes" id="UP001175000">
    <property type="component" value="Unassembled WGS sequence"/>
</dbReference>
<keyword evidence="2" id="KW-0749">Sporulation</keyword>
<feature type="region of interest" description="Disordered" evidence="6">
    <location>
        <begin position="194"/>
        <end position="329"/>
    </location>
</feature>
<dbReference type="PANTHER" id="PTHR33572:SF18">
    <property type="entry name" value="SPORE DEVELOPMENT REGULATOR VOSA"/>
    <property type="match status" value="1"/>
</dbReference>
<gene>
    <name evidence="8" type="ORF">B0T14DRAFT_498346</name>
</gene>
<evidence type="ECO:0000256" key="4">
    <source>
        <dbReference type="ARBA" id="ARBA00023163"/>
    </source>
</evidence>
<comment type="subcellular location">
    <subcellularLocation>
        <location evidence="1">Nucleus</location>
    </subcellularLocation>
</comment>
<evidence type="ECO:0000259" key="7">
    <source>
        <dbReference type="PROSITE" id="PS51821"/>
    </source>
</evidence>
<evidence type="ECO:0000256" key="5">
    <source>
        <dbReference type="ARBA" id="ARBA00023242"/>
    </source>
</evidence>
<comment type="caution">
    <text evidence="8">The sequence shown here is derived from an EMBL/GenBank/DDBJ whole genome shotgun (WGS) entry which is preliminary data.</text>
</comment>
<reference evidence="8" key="1">
    <citation type="submission" date="2023-06" db="EMBL/GenBank/DDBJ databases">
        <title>Genome-scale phylogeny and comparative genomics of the fungal order Sordariales.</title>
        <authorList>
            <consortium name="Lawrence Berkeley National Laboratory"/>
            <person name="Hensen N."/>
            <person name="Bonometti L."/>
            <person name="Westerberg I."/>
            <person name="Brannstrom I.O."/>
            <person name="Guillou S."/>
            <person name="Cros-Aarteil S."/>
            <person name="Calhoun S."/>
            <person name="Haridas S."/>
            <person name="Kuo A."/>
            <person name="Mondo S."/>
            <person name="Pangilinan J."/>
            <person name="Riley R."/>
            <person name="Labutti K."/>
            <person name="Andreopoulos B."/>
            <person name="Lipzen A."/>
            <person name="Chen C."/>
            <person name="Yanf M."/>
            <person name="Daum C."/>
            <person name="Ng V."/>
            <person name="Clum A."/>
            <person name="Steindorff A."/>
            <person name="Ohm R."/>
            <person name="Martin F."/>
            <person name="Silar P."/>
            <person name="Natvig D."/>
            <person name="Lalanne C."/>
            <person name="Gautier V."/>
            <person name="Ament-Velasquez S.L."/>
            <person name="Kruys A."/>
            <person name="Hutchinson M.I."/>
            <person name="Powell A.J."/>
            <person name="Barry K."/>
            <person name="Miller A.N."/>
            <person name="Grigoriev I.V."/>
            <person name="Debuchy R."/>
            <person name="Gladieux P."/>
            <person name="Thoren M.H."/>
            <person name="Johannesson H."/>
        </authorList>
    </citation>
    <scope>NUCLEOTIDE SEQUENCE</scope>
    <source>
        <strain evidence="8">CBS 606.72</strain>
    </source>
</reference>
<feature type="domain" description="Velvet" evidence="7">
    <location>
        <begin position="10"/>
        <end position="191"/>
    </location>
</feature>
<accession>A0AA40BXL4</accession>
<evidence type="ECO:0000256" key="3">
    <source>
        <dbReference type="ARBA" id="ARBA00023015"/>
    </source>
</evidence>
<dbReference type="InterPro" id="IPR037525">
    <property type="entry name" value="Velvet_dom"/>
</dbReference>
<dbReference type="GO" id="GO:0030435">
    <property type="term" value="P:sporulation resulting in formation of a cellular spore"/>
    <property type="evidence" value="ECO:0007669"/>
    <property type="project" value="UniProtKB-KW"/>
</dbReference>
<keyword evidence="4" id="KW-0804">Transcription</keyword>
<protein>
    <submittedName>
        <fullName evidence="8">Velvet factor-domain-containing protein</fullName>
    </submittedName>
</protein>
<organism evidence="8 9">
    <name type="scientific">Immersiella caudata</name>
    <dbReference type="NCBI Taxonomy" id="314043"/>
    <lineage>
        <taxon>Eukaryota</taxon>
        <taxon>Fungi</taxon>
        <taxon>Dikarya</taxon>
        <taxon>Ascomycota</taxon>
        <taxon>Pezizomycotina</taxon>
        <taxon>Sordariomycetes</taxon>
        <taxon>Sordariomycetidae</taxon>
        <taxon>Sordariales</taxon>
        <taxon>Lasiosphaeriaceae</taxon>
        <taxon>Immersiella</taxon>
    </lineage>
</organism>
<feature type="region of interest" description="Disordered" evidence="6">
    <location>
        <begin position="77"/>
        <end position="97"/>
    </location>
</feature>
<dbReference type="Pfam" id="PF11754">
    <property type="entry name" value="Velvet"/>
    <property type="match status" value="2"/>
</dbReference>
<sequence>MASYLPPGSGASDRPFDLIVRQQPKYARVAIGKEKGTDRKPIDPPPIVQLKLDGMRDPNNNYLQNPYLILTARLVGPKDDDSSTEGDSPSPSPKENALTGTVVSSLYSLKDTDNSQGGFFVFGDLSVRKEGFYRLEFTLYELKLGDRECWMLNRVLSDRFQVFSQKEFPGMAESTFLTRSFSDQGVRLRLRKDSRSITTRKRNHSVANRAESVRAHQSHQQMYGGVHSPEHSPTGHAHAQYRRSSSLHDPSMAAAHMDRSRTSMTPGGSFYDSPQMGRDYGGSSYQHYSGYASEDRSAAKRQRVDPGLGYSEGYPPYSQAGPRTVPDMAGPMYPVTTASYQMTAQPGLATLTGGPTSHYSSIPRIDTQMAPQHTGPNSATSPFSPSAQRSPGGYHYPPSGVVYSSTMPYQQGATPPTNGLGIGGLPPHLELEVDKTAVRTGSQ</sequence>
<dbReference type="Gene3D" id="2.60.40.3960">
    <property type="entry name" value="Velvet domain"/>
    <property type="match status" value="1"/>
</dbReference>
<dbReference type="InterPro" id="IPR038491">
    <property type="entry name" value="Velvet_dom_sf"/>
</dbReference>
<dbReference type="AlphaFoldDB" id="A0AA40BXL4"/>
<feature type="compositionally biased region" description="Low complexity" evidence="6">
    <location>
        <begin position="281"/>
        <end position="292"/>
    </location>
</feature>